<feature type="signal peptide" evidence="1">
    <location>
        <begin position="1"/>
        <end position="16"/>
    </location>
</feature>
<sequence length="329" mass="33228">MRSALFISAIIASASAGSLLARQEGPCQVKYNQCIATGRAEVACSCDRQACFGGDSARARDYCSSATATLTGTAATGTAVAVVKLGEVCSSDAQCPKGVQCKNTPDLINPKFQQNIVCGGYNATCTSNAQCQYNTCKAGLCNGAPITVTSTTTSAAPTSPVVAAPTPTHVKLGEVCSSDAQCPKGVQCKNTPDLINPKFQQNIICGGYNATCANNAQCQYNTCNKGLCNGAPLVSNTSSAASTMTVPTTHGPVVKPVSTTTTTSVSTVQTPVVKPASASTTAVAIKPSTNATVSSRPATSSVVTFKGAADKVSIGGTIIVLGSIAALFL</sequence>
<feature type="chain" id="PRO_5025334125" evidence="1">
    <location>
        <begin position="17"/>
        <end position="329"/>
    </location>
</feature>
<dbReference type="Proteomes" id="UP000799538">
    <property type="component" value="Unassembled WGS sequence"/>
</dbReference>
<dbReference type="EMBL" id="ML992509">
    <property type="protein sequence ID" value="KAF2221986.1"/>
    <property type="molecule type" value="Genomic_DNA"/>
</dbReference>
<evidence type="ECO:0000313" key="2">
    <source>
        <dbReference type="EMBL" id="KAF2221986.1"/>
    </source>
</evidence>
<accession>A0A6A6G891</accession>
<evidence type="ECO:0000256" key="1">
    <source>
        <dbReference type="SAM" id="SignalP"/>
    </source>
</evidence>
<dbReference type="OrthoDB" id="3650646at2759"/>
<gene>
    <name evidence="2" type="ORF">BDZ85DRAFT_135607</name>
</gene>
<name>A0A6A6G891_9PEZI</name>
<organism evidence="2 3">
    <name type="scientific">Elsinoe ampelina</name>
    <dbReference type="NCBI Taxonomy" id="302913"/>
    <lineage>
        <taxon>Eukaryota</taxon>
        <taxon>Fungi</taxon>
        <taxon>Dikarya</taxon>
        <taxon>Ascomycota</taxon>
        <taxon>Pezizomycotina</taxon>
        <taxon>Dothideomycetes</taxon>
        <taxon>Dothideomycetidae</taxon>
        <taxon>Myriangiales</taxon>
        <taxon>Elsinoaceae</taxon>
        <taxon>Elsinoe</taxon>
    </lineage>
</organism>
<dbReference type="AlphaFoldDB" id="A0A6A6G891"/>
<evidence type="ECO:0000313" key="3">
    <source>
        <dbReference type="Proteomes" id="UP000799538"/>
    </source>
</evidence>
<keyword evidence="3" id="KW-1185">Reference proteome</keyword>
<keyword evidence="1" id="KW-0732">Signal</keyword>
<protein>
    <submittedName>
        <fullName evidence="2">Uncharacterized protein</fullName>
    </submittedName>
</protein>
<reference evidence="3" key="1">
    <citation type="journal article" date="2020" name="Stud. Mycol.">
        <title>101 Dothideomycetes genomes: A test case for predicting lifestyles and emergence of pathogens.</title>
        <authorList>
            <person name="Haridas S."/>
            <person name="Albert R."/>
            <person name="Binder M."/>
            <person name="Bloem J."/>
            <person name="LaButti K."/>
            <person name="Salamov A."/>
            <person name="Andreopoulos B."/>
            <person name="Baker S."/>
            <person name="Barry K."/>
            <person name="Bills G."/>
            <person name="Bluhm B."/>
            <person name="Cannon C."/>
            <person name="Castanera R."/>
            <person name="Culley D."/>
            <person name="Daum C."/>
            <person name="Ezra D."/>
            <person name="Gonzalez J."/>
            <person name="Henrissat B."/>
            <person name="Kuo A."/>
            <person name="Liang C."/>
            <person name="Lipzen A."/>
            <person name="Lutzoni F."/>
            <person name="Magnuson J."/>
            <person name="Mondo S."/>
            <person name="Nolan M."/>
            <person name="Ohm R."/>
            <person name="Pangilinan J."/>
            <person name="Park H.-J."/>
            <person name="Ramirez L."/>
            <person name="Alfaro M."/>
            <person name="Sun H."/>
            <person name="Tritt A."/>
            <person name="Yoshinaga Y."/>
            <person name="Zwiers L.-H."/>
            <person name="Turgeon B."/>
            <person name="Goodwin S."/>
            <person name="Spatafora J."/>
            <person name="Crous P."/>
            <person name="Grigoriev I."/>
        </authorList>
    </citation>
    <scope>NUCLEOTIDE SEQUENCE [LARGE SCALE GENOMIC DNA]</scope>
    <source>
        <strain evidence="3">CECT 20119</strain>
    </source>
</reference>
<proteinExistence type="predicted"/>